<dbReference type="CDD" id="cd07043">
    <property type="entry name" value="STAS_anti-anti-sigma_factors"/>
    <property type="match status" value="1"/>
</dbReference>
<dbReference type="Pfam" id="PF01740">
    <property type="entry name" value="STAS"/>
    <property type="match status" value="1"/>
</dbReference>
<dbReference type="InterPro" id="IPR002645">
    <property type="entry name" value="STAS_dom"/>
</dbReference>
<proteinExistence type="predicted"/>
<dbReference type="AlphaFoldDB" id="A0AAU7ARQ6"/>
<dbReference type="GO" id="GO:0043856">
    <property type="term" value="F:anti-sigma factor antagonist activity"/>
    <property type="evidence" value="ECO:0007669"/>
    <property type="project" value="TreeGrafter"/>
</dbReference>
<feature type="domain" description="STAS" evidence="1">
    <location>
        <begin position="21"/>
        <end position="118"/>
    </location>
</feature>
<evidence type="ECO:0000313" key="2">
    <source>
        <dbReference type="EMBL" id="XAY04321.1"/>
    </source>
</evidence>
<dbReference type="KEGG" id="parq:DSM112329_01154"/>
<dbReference type="SUPFAM" id="SSF52091">
    <property type="entry name" value="SpoIIaa-like"/>
    <property type="match status" value="1"/>
</dbReference>
<accession>A0AAU7ARQ6</accession>
<dbReference type="PANTHER" id="PTHR33495">
    <property type="entry name" value="ANTI-SIGMA FACTOR ANTAGONIST TM_1081-RELATED-RELATED"/>
    <property type="match status" value="1"/>
</dbReference>
<gene>
    <name evidence="2" type="ORF">DSM112329_01154</name>
</gene>
<dbReference type="Gene3D" id="3.30.750.24">
    <property type="entry name" value="STAS domain"/>
    <property type="match status" value="1"/>
</dbReference>
<dbReference type="InterPro" id="IPR036513">
    <property type="entry name" value="STAS_dom_sf"/>
</dbReference>
<dbReference type="PROSITE" id="PS50801">
    <property type="entry name" value="STAS"/>
    <property type="match status" value="1"/>
</dbReference>
<evidence type="ECO:0000259" key="1">
    <source>
        <dbReference type="PROSITE" id="PS50801"/>
    </source>
</evidence>
<dbReference type="RefSeq" id="WP_354700862.1">
    <property type="nucleotide sequence ID" value="NZ_CP114014.1"/>
</dbReference>
<protein>
    <recommendedName>
        <fullName evidence="1">STAS domain-containing protein</fullName>
    </recommendedName>
</protein>
<organism evidence="2">
    <name type="scientific">Paraconexibacter sp. AEG42_29</name>
    <dbReference type="NCBI Taxonomy" id="2997339"/>
    <lineage>
        <taxon>Bacteria</taxon>
        <taxon>Bacillati</taxon>
        <taxon>Actinomycetota</taxon>
        <taxon>Thermoleophilia</taxon>
        <taxon>Solirubrobacterales</taxon>
        <taxon>Paraconexibacteraceae</taxon>
        <taxon>Paraconexibacter</taxon>
    </lineage>
</organism>
<dbReference type="PANTHER" id="PTHR33495:SF2">
    <property type="entry name" value="ANTI-SIGMA FACTOR ANTAGONIST TM_1081-RELATED"/>
    <property type="match status" value="1"/>
</dbReference>
<name>A0AAU7ARQ6_9ACTN</name>
<sequence length="131" mass="13790">MTDRPHLSLVTADELPGPHRVVAFRGALDVATAETFKTALAQQADEPITDLIVDLRGVTFADSTALSILLNATRRRVTAGRFLVTVCSPGPVLRLMELSALTQTLNVVDSIAAAHAKIASSEAGPFRPAGS</sequence>
<reference evidence="2" key="1">
    <citation type="submission" date="2022-12" db="EMBL/GenBank/DDBJ databases">
        <title>Paraconexibacter alkalitolerans sp. nov. and Baekduia alba sp. nov., isolated from soil and emended description of the genera Paraconexibacter (Chun et al., 2020) and Baekduia (An et al., 2020).</title>
        <authorList>
            <person name="Vieira S."/>
            <person name="Huber K.J."/>
            <person name="Geppert A."/>
            <person name="Wolf J."/>
            <person name="Neumann-Schaal M."/>
            <person name="Muesken M."/>
            <person name="Overmann J."/>
        </authorList>
    </citation>
    <scope>NUCLEOTIDE SEQUENCE</scope>
    <source>
        <strain evidence="2">AEG42_29</strain>
    </source>
</reference>
<dbReference type="EMBL" id="CP114014">
    <property type="protein sequence ID" value="XAY04321.1"/>
    <property type="molecule type" value="Genomic_DNA"/>
</dbReference>